<evidence type="ECO:0000313" key="1">
    <source>
        <dbReference type="EMBL" id="KKL72130.1"/>
    </source>
</evidence>
<organism evidence="1">
    <name type="scientific">marine sediment metagenome</name>
    <dbReference type="NCBI Taxonomy" id="412755"/>
    <lineage>
        <taxon>unclassified sequences</taxon>
        <taxon>metagenomes</taxon>
        <taxon>ecological metagenomes</taxon>
    </lineage>
</organism>
<dbReference type="Gene3D" id="3.40.50.450">
    <property type="match status" value="1"/>
</dbReference>
<accession>A0A0F9GRT0</accession>
<sequence length="97" mass="10860">LDPSMVSIRDILKEHRALPVVKIPDEILDLATEQVSLGTSVEYGFAHAYHTPIIAIMREKSIHRHVFTLGISLEIVHDLNTGIVLARKLLNLPDLET</sequence>
<name>A0A0F9GRT0_9ZZZZ</name>
<proteinExistence type="predicted"/>
<dbReference type="AlphaFoldDB" id="A0A0F9GRT0"/>
<feature type="non-terminal residue" evidence="1">
    <location>
        <position position="1"/>
    </location>
</feature>
<protein>
    <submittedName>
        <fullName evidence="1">Uncharacterized protein</fullName>
    </submittedName>
</protein>
<reference evidence="1" key="1">
    <citation type="journal article" date="2015" name="Nature">
        <title>Complex archaea that bridge the gap between prokaryotes and eukaryotes.</title>
        <authorList>
            <person name="Spang A."/>
            <person name="Saw J.H."/>
            <person name="Jorgensen S.L."/>
            <person name="Zaremba-Niedzwiedzka K."/>
            <person name="Martijn J."/>
            <person name="Lind A.E."/>
            <person name="van Eijk R."/>
            <person name="Schleper C."/>
            <person name="Guy L."/>
            <person name="Ettema T.J."/>
        </authorList>
    </citation>
    <scope>NUCLEOTIDE SEQUENCE</scope>
</reference>
<comment type="caution">
    <text evidence="1">The sequence shown here is derived from an EMBL/GenBank/DDBJ whole genome shotgun (WGS) entry which is preliminary data.</text>
</comment>
<gene>
    <name evidence="1" type="ORF">LCGC14_2088030</name>
</gene>
<dbReference type="EMBL" id="LAZR01025367">
    <property type="protein sequence ID" value="KKL72130.1"/>
    <property type="molecule type" value="Genomic_DNA"/>
</dbReference>